<keyword evidence="2" id="KW-0472">Membrane</keyword>
<evidence type="ECO:0000313" key="4">
    <source>
        <dbReference type="Proteomes" id="UP001607303"/>
    </source>
</evidence>
<accession>A0ABD2CMQ2</accession>
<evidence type="ECO:0000313" key="3">
    <source>
        <dbReference type="EMBL" id="KAL2746381.1"/>
    </source>
</evidence>
<gene>
    <name evidence="3" type="ORF">V1477_004751</name>
</gene>
<comment type="caution">
    <text evidence="3">The sequence shown here is derived from an EMBL/GenBank/DDBJ whole genome shotgun (WGS) entry which is preliminary data.</text>
</comment>
<reference evidence="3 4" key="1">
    <citation type="journal article" date="2024" name="Ann. Entomol. Soc. Am.">
        <title>Genomic analyses of the southern and eastern yellowjacket wasps (Hymenoptera: Vespidae) reveal evolutionary signatures of social life.</title>
        <authorList>
            <person name="Catto M.A."/>
            <person name="Caine P.B."/>
            <person name="Orr S.E."/>
            <person name="Hunt B.G."/>
            <person name="Goodisman M.A.D."/>
        </authorList>
    </citation>
    <scope>NUCLEOTIDE SEQUENCE [LARGE SCALE GENOMIC DNA]</scope>
    <source>
        <strain evidence="3">232</strain>
        <tissue evidence="3">Head and thorax</tissue>
    </source>
</reference>
<name>A0ABD2CMQ2_VESMC</name>
<organism evidence="3 4">
    <name type="scientific">Vespula maculifrons</name>
    <name type="common">Eastern yellow jacket</name>
    <name type="synonym">Wasp</name>
    <dbReference type="NCBI Taxonomy" id="7453"/>
    <lineage>
        <taxon>Eukaryota</taxon>
        <taxon>Metazoa</taxon>
        <taxon>Ecdysozoa</taxon>
        <taxon>Arthropoda</taxon>
        <taxon>Hexapoda</taxon>
        <taxon>Insecta</taxon>
        <taxon>Pterygota</taxon>
        <taxon>Neoptera</taxon>
        <taxon>Endopterygota</taxon>
        <taxon>Hymenoptera</taxon>
        <taxon>Apocrita</taxon>
        <taxon>Aculeata</taxon>
        <taxon>Vespoidea</taxon>
        <taxon>Vespidae</taxon>
        <taxon>Vespinae</taxon>
        <taxon>Vespula</taxon>
    </lineage>
</organism>
<dbReference type="Proteomes" id="UP001607303">
    <property type="component" value="Unassembled WGS sequence"/>
</dbReference>
<keyword evidence="4" id="KW-1185">Reference proteome</keyword>
<sequence>MMTTTNAALMKFFYQLTAKPSMVGDEGDAIAEKLNRRDGNFHSHSHSFGNVYHNREPSVISNNFPLPACKELSREAVCRKNSGDCEDAREKGKRAEQRKAEQSKTERNREEEGLMNYEVRHRLILEQKLIWIGCFQECWNSNASNLEVFFLFTFPFLFILASLELPRLLGMNRGRGSTPL</sequence>
<keyword evidence="2" id="KW-1133">Transmembrane helix</keyword>
<feature type="region of interest" description="Disordered" evidence="1">
    <location>
        <begin position="83"/>
        <end position="110"/>
    </location>
</feature>
<proteinExistence type="predicted"/>
<evidence type="ECO:0000256" key="1">
    <source>
        <dbReference type="SAM" id="MobiDB-lite"/>
    </source>
</evidence>
<protein>
    <submittedName>
        <fullName evidence="3">Uncharacterized protein</fullName>
    </submittedName>
</protein>
<keyword evidence="2" id="KW-0812">Transmembrane</keyword>
<evidence type="ECO:0000256" key="2">
    <source>
        <dbReference type="SAM" id="Phobius"/>
    </source>
</evidence>
<feature type="transmembrane region" description="Helical" evidence="2">
    <location>
        <begin position="148"/>
        <end position="165"/>
    </location>
</feature>
<dbReference type="EMBL" id="JAYRBN010000037">
    <property type="protein sequence ID" value="KAL2746381.1"/>
    <property type="molecule type" value="Genomic_DNA"/>
</dbReference>
<dbReference type="AlphaFoldDB" id="A0ABD2CMQ2"/>